<evidence type="ECO:0000313" key="7">
    <source>
        <dbReference type="EMBL" id="GAA4161337.1"/>
    </source>
</evidence>
<keyword evidence="2 5" id="KW-0812">Transmembrane</keyword>
<gene>
    <name evidence="7" type="ORF">GCM10022286_18700</name>
</gene>
<feature type="transmembrane region" description="Helical" evidence="5">
    <location>
        <begin position="55"/>
        <end position="72"/>
    </location>
</feature>
<dbReference type="InterPro" id="IPR036259">
    <property type="entry name" value="MFS_trans_sf"/>
</dbReference>
<evidence type="ECO:0000313" key="8">
    <source>
        <dbReference type="Proteomes" id="UP001415169"/>
    </source>
</evidence>
<evidence type="ECO:0000256" key="2">
    <source>
        <dbReference type="ARBA" id="ARBA00022692"/>
    </source>
</evidence>
<proteinExistence type="predicted"/>
<comment type="subcellular location">
    <subcellularLocation>
        <location evidence="1">Cell membrane</location>
        <topology evidence="1">Multi-pass membrane protein</topology>
    </subcellularLocation>
</comment>
<evidence type="ECO:0000256" key="5">
    <source>
        <dbReference type="SAM" id="Phobius"/>
    </source>
</evidence>
<dbReference type="EMBL" id="BAABBV010000001">
    <property type="protein sequence ID" value="GAA4161337.1"/>
    <property type="molecule type" value="Genomic_DNA"/>
</dbReference>
<evidence type="ECO:0000256" key="3">
    <source>
        <dbReference type="ARBA" id="ARBA00022989"/>
    </source>
</evidence>
<dbReference type="InterPro" id="IPR011701">
    <property type="entry name" value="MFS"/>
</dbReference>
<protein>
    <submittedName>
        <fullName evidence="7">MFS transporter</fullName>
    </submittedName>
</protein>
<name>A0ABP7ZKA8_9MICO</name>
<dbReference type="CDD" id="cd17324">
    <property type="entry name" value="MFS_NepI_like"/>
    <property type="match status" value="1"/>
</dbReference>
<evidence type="ECO:0000256" key="4">
    <source>
        <dbReference type="ARBA" id="ARBA00023136"/>
    </source>
</evidence>
<reference evidence="7" key="2">
    <citation type="submission" date="2023-12" db="EMBL/GenBank/DDBJ databases">
        <authorList>
            <person name="Sun Q."/>
            <person name="Inoue M."/>
        </authorList>
    </citation>
    <scope>NUCLEOTIDE SEQUENCE</scope>
    <source>
        <strain evidence="7">JCM 17590</strain>
    </source>
</reference>
<accession>A0ABP7ZKA8</accession>
<feature type="domain" description="Major facilitator superfamily (MFS) profile" evidence="6">
    <location>
        <begin position="11"/>
        <end position="391"/>
    </location>
</feature>
<dbReference type="Pfam" id="PF07690">
    <property type="entry name" value="MFS_1"/>
    <property type="match status" value="1"/>
</dbReference>
<dbReference type="Proteomes" id="UP001415169">
    <property type="component" value="Unassembled WGS sequence"/>
</dbReference>
<dbReference type="PANTHER" id="PTHR42910">
    <property type="entry name" value="TRANSPORTER SCO4007-RELATED"/>
    <property type="match status" value="1"/>
</dbReference>
<reference evidence="7" key="1">
    <citation type="journal article" date="2014" name="Int. J. Syst. Evol. Microbiol.">
        <title>Complete genome of a new Firmicutes species belonging to the dominant human colonic microbiota ('Ruminococcus bicirculans') reveals two chromosomes and a selective capacity to utilize plant glucans.</title>
        <authorList>
            <consortium name="NISC Comparative Sequencing Program"/>
            <person name="Wegmann U."/>
            <person name="Louis P."/>
            <person name="Goesmann A."/>
            <person name="Henrissat B."/>
            <person name="Duncan S.H."/>
            <person name="Flint H.J."/>
        </authorList>
    </citation>
    <scope>NUCLEOTIDE SEQUENCE</scope>
    <source>
        <strain evidence="7">JCM 17590</strain>
    </source>
</reference>
<evidence type="ECO:0000256" key="1">
    <source>
        <dbReference type="ARBA" id="ARBA00004651"/>
    </source>
</evidence>
<keyword evidence="4 5" id="KW-0472">Membrane</keyword>
<feature type="transmembrane region" description="Helical" evidence="5">
    <location>
        <begin position="164"/>
        <end position="182"/>
    </location>
</feature>
<feature type="transmembrane region" description="Helical" evidence="5">
    <location>
        <begin position="365"/>
        <end position="384"/>
    </location>
</feature>
<keyword evidence="3 5" id="KW-1133">Transmembrane helix</keyword>
<evidence type="ECO:0000259" key="6">
    <source>
        <dbReference type="PROSITE" id="PS50850"/>
    </source>
</evidence>
<feature type="transmembrane region" description="Helical" evidence="5">
    <location>
        <begin position="276"/>
        <end position="295"/>
    </location>
</feature>
<organism evidence="7 8">
    <name type="scientific">Gryllotalpicola daejeonensis</name>
    <dbReference type="NCBI Taxonomy" id="993087"/>
    <lineage>
        <taxon>Bacteria</taxon>
        <taxon>Bacillati</taxon>
        <taxon>Actinomycetota</taxon>
        <taxon>Actinomycetes</taxon>
        <taxon>Micrococcales</taxon>
        <taxon>Microbacteriaceae</taxon>
        <taxon>Gryllotalpicola</taxon>
    </lineage>
</organism>
<feature type="transmembrane region" description="Helical" evidence="5">
    <location>
        <begin position="243"/>
        <end position="264"/>
    </location>
</feature>
<comment type="caution">
    <text evidence="7">The sequence shown here is derived from an EMBL/GenBank/DDBJ whole genome shotgun (WGS) entry which is preliminary data.</text>
</comment>
<dbReference type="InterPro" id="IPR020846">
    <property type="entry name" value="MFS_dom"/>
</dbReference>
<feature type="transmembrane region" description="Helical" evidence="5">
    <location>
        <begin position="77"/>
        <end position="95"/>
    </location>
</feature>
<feature type="transmembrane region" description="Helical" evidence="5">
    <location>
        <begin position="134"/>
        <end position="152"/>
    </location>
</feature>
<feature type="transmembrane region" description="Helical" evidence="5">
    <location>
        <begin position="101"/>
        <end position="122"/>
    </location>
</feature>
<dbReference type="PROSITE" id="PS50850">
    <property type="entry name" value="MFS"/>
    <property type="match status" value="1"/>
</dbReference>
<dbReference type="SUPFAM" id="SSF103473">
    <property type="entry name" value="MFS general substrate transporter"/>
    <property type="match status" value="1"/>
</dbReference>
<dbReference type="PANTHER" id="PTHR42910:SF1">
    <property type="entry name" value="MAJOR FACILITATOR SUPERFAMILY (MFS) PROFILE DOMAIN-CONTAINING PROTEIN"/>
    <property type="match status" value="1"/>
</dbReference>
<sequence>MAPASVLTRSLTAIMAVSCGLLVANLYFAQAAIEPISRELGISPGSEGLVVTLTQFGYAAGLLLIATLVDVVENRRLVLITVAATIVGLIGVTAAPSAPVFLLAAFVVGVSSVGAQVVIPLATHLAPAEHRGRVIGDLMAGLLGGIMLSRPYANFVTGLLGWRWVFGISAGMILVLLVVLWLRLPGRQPEHPVAYGKLLSSTFGYLASSRVLQRRAAYHALAFAAFNFFWTCAPLMLHATFGLSQLQIALFALAGAGGALVAPLTGRLADRGHARMITGVVFAVMAAMFLVTDWAVGVRMLVPLIVAGVLIDAATQGNQVAGQRIIFGISPEARGRVNSAYTFTFFLGGAVGSLLAPFVYEVGGWSAVAIVGASIAVFSLLLFLTERIDRRHHEQYAASS</sequence>
<dbReference type="RefSeq" id="WP_344791498.1">
    <property type="nucleotide sequence ID" value="NZ_BAABBV010000001.1"/>
</dbReference>
<dbReference type="Gene3D" id="1.20.1250.20">
    <property type="entry name" value="MFS general substrate transporter like domains"/>
    <property type="match status" value="2"/>
</dbReference>
<feature type="transmembrane region" description="Helical" evidence="5">
    <location>
        <begin position="216"/>
        <end position="237"/>
    </location>
</feature>
<keyword evidence="8" id="KW-1185">Reference proteome</keyword>